<dbReference type="SUPFAM" id="SSF54373">
    <property type="entry name" value="FAD-linked reductases, C-terminal domain"/>
    <property type="match status" value="1"/>
</dbReference>
<dbReference type="InterPro" id="IPR006076">
    <property type="entry name" value="FAD-dep_OxRdtase"/>
</dbReference>
<evidence type="ECO:0000256" key="5">
    <source>
        <dbReference type="ARBA" id="ARBA00023002"/>
    </source>
</evidence>
<dbReference type="EMBL" id="HBFB01030138">
    <property type="protein sequence ID" value="CAD8692646.1"/>
    <property type="molecule type" value="Transcribed_RNA"/>
</dbReference>
<keyword evidence="4" id="KW-0274">FAD</keyword>
<evidence type="ECO:0000256" key="4">
    <source>
        <dbReference type="ARBA" id="ARBA00022827"/>
    </source>
</evidence>
<dbReference type="SUPFAM" id="SSF51971">
    <property type="entry name" value="Nucleotide-binding domain"/>
    <property type="match status" value="1"/>
</dbReference>
<proteinExistence type="inferred from homology"/>
<dbReference type="AlphaFoldDB" id="A0A7S0S118"/>
<evidence type="ECO:0000256" key="2">
    <source>
        <dbReference type="ARBA" id="ARBA00006730"/>
    </source>
</evidence>
<reference evidence="7" key="1">
    <citation type="submission" date="2021-01" db="EMBL/GenBank/DDBJ databases">
        <authorList>
            <person name="Corre E."/>
            <person name="Pelletier E."/>
            <person name="Niang G."/>
            <person name="Scheremetjew M."/>
            <person name="Finn R."/>
            <person name="Kale V."/>
            <person name="Holt S."/>
            <person name="Cochrane G."/>
            <person name="Meng A."/>
            <person name="Brown T."/>
            <person name="Cohen L."/>
        </authorList>
    </citation>
    <scope>NUCLEOTIDE SEQUENCE</scope>
    <source>
        <strain evidence="7">SAG 11-49</strain>
    </source>
</reference>
<name>A0A7S0S118_9CHLO</name>
<evidence type="ECO:0000313" key="7">
    <source>
        <dbReference type="EMBL" id="CAD8692646.1"/>
    </source>
</evidence>
<feature type="domain" description="FAD dependent oxidoreductase" evidence="6">
    <location>
        <begin position="110"/>
        <end position="463"/>
    </location>
</feature>
<gene>
    <name evidence="7" type="ORF">CLEI1391_LOCUS16829</name>
</gene>
<dbReference type="Gene3D" id="3.30.9.10">
    <property type="entry name" value="D-Amino Acid Oxidase, subunit A, domain 2"/>
    <property type="match status" value="1"/>
</dbReference>
<comment type="similarity">
    <text evidence="2">Belongs to the DAMOX/DASOX family.</text>
</comment>
<dbReference type="PANTHER" id="PTHR11530">
    <property type="entry name" value="D-AMINO ACID OXIDASE"/>
    <property type="match status" value="1"/>
</dbReference>
<keyword evidence="3" id="KW-0285">Flavoprotein</keyword>
<accession>A0A7S0S118</accession>
<organism evidence="7">
    <name type="scientific">Chlamydomonas leiostraca</name>
    <dbReference type="NCBI Taxonomy" id="1034604"/>
    <lineage>
        <taxon>Eukaryota</taxon>
        <taxon>Viridiplantae</taxon>
        <taxon>Chlorophyta</taxon>
        <taxon>core chlorophytes</taxon>
        <taxon>Chlorophyceae</taxon>
        <taxon>CS clade</taxon>
        <taxon>Chlamydomonadales</taxon>
        <taxon>Chlamydomonadaceae</taxon>
        <taxon>Chlamydomonas</taxon>
    </lineage>
</organism>
<sequence length="475" mass="50290">MSWAARQCARHTAQHAAKQPACPWAVRTARTTLLAQHGPHVHQVRSMQHEPRLQHGSDARGTVIAASARAGAAWGQATTSQQQARCVRTGATTAAAAAGGPDLSRLRGAHVAVLGGGVIGLATAVRLLQHGAAVTVVAHKLGGDTTTAGAAGLWGPYKLSETSEEDVNRWAGATYRHLTDLLHTADAVPAGVAQVPVHWLHTELHGPQPWMHLVDHYAPLPAHQLARYNAHGLPGTPWVEGWYHESLICEGALYLQWLQQVLEVLGGIIMVTPAPLASLSDVTDPKHQATWTLAPPLPASAPRALLPAHPAAPRPRGPPFAFDALVNCAGLGAAQLVGDGRMKPIRGQVLRVEAPWVTAAYMAPELGLYIIPNRSTVVLGGTAQEGDWSTDASEQDRARIWAGCTAMVPSLARAKVVRDWVGLRPGRSAVRVEAERAPAHGLPTVHNYGHGGAGLTLAWGCAEDSIRLLSDILSH</sequence>
<dbReference type="GO" id="GO:0071949">
    <property type="term" value="F:FAD binding"/>
    <property type="evidence" value="ECO:0007669"/>
    <property type="project" value="InterPro"/>
</dbReference>
<dbReference type="GO" id="GO:0005737">
    <property type="term" value="C:cytoplasm"/>
    <property type="evidence" value="ECO:0007669"/>
    <property type="project" value="TreeGrafter"/>
</dbReference>
<keyword evidence="5" id="KW-0560">Oxidoreductase</keyword>
<dbReference type="PANTHER" id="PTHR11530:SF11">
    <property type="entry name" value="D-ASPARTATE OXIDASE"/>
    <property type="match status" value="1"/>
</dbReference>
<evidence type="ECO:0000259" key="6">
    <source>
        <dbReference type="Pfam" id="PF01266"/>
    </source>
</evidence>
<dbReference type="InterPro" id="IPR023209">
    <property type="entry name" value="DAO"/>
</dbReference>
<dbReference type="Pfam" id="PF01266">
    <property type="entry name" value="DAO"/>
    <property type="match status" value="1"/>
</dbReference>
<evidence type="ECO:0000256" key="1">
    <source>
        <dbReference type="ARBA" id="ARBA00001974"/>
    </source>
</evidence>
<dbReference type="GO" id="GO:0019478">
    <property type="term" value="P:D-amino acid catabolic process"/>
    <property type="evidence" value="ECO:0007669"/>
    <property type="project" value="TreeGrafter"/>
</dbReference>
<dbReference type="GO" id="GO:0003884">
    <property type="term" value="F:D-amino-acid oxidase activity"/>
    <property type="evidence" value="ECO:0007669"/>
    <property type="project" value="InterPro"/>
</dbReference>
<protein>
    <recommendedName>
        <fullName evidence="6">FAD dependent oxidoreductase domain-containing protein</fullName>
    </recommendedName>
</protein>
<comment type="cofactor">
    <cofactor evidence="1">
        <name>FAD</name>
        <dbReference type="ChEBI" id="CHEBI:57692"/>
    </cofactor>
</comment>
<evidence type="ECO:0000256" key="3">
    <source>
        <dbReference type="ARBA" id="ARBA00022630"/>
    </source>
</evidence>
<dbReference type="Gene3D" id="3.40.50.720">
    <property type="entry name" value="NAD(P)-binding Rossmann-like Domain"/>
    <property type="match status" value="1"/>
</dbReference>